<dbReference type="PROSITE" id="PS50190">
    <property type="entry name" value="SEC7"/>
    <property type="match status" value="1"/>
</dbReference>
<dbReference type="PANTHER" id="PTHR10663">
    <property type="entry name" value="GUANYL-NUCLEOTIDE EXCHANGE FACTOR"/>
    <property type="match status" value="1"/>
</dbReference>
<dbReference type="InterPro" id="IPR035999">
    <property type="entry name" value="Sec7_dom_sf"/>
</dbReference>
<proteinExistence type="predicted"/>
<feature type="domain" description="SEC7" evidence="1">
    <location>
        <begin position="110"/>
        <end position="297"/>
    </location>
</feature>
<dbReference type="EMBL" id="CAXLJL010000002">
    <property type="protein sequence ID" value="CAL5129591.1"/>
    <property type="molecule type" value="Genomic_DNA"/>
</dbReference>
<dbReference type="GO" id="GO:0032012">
    <property type="term" value="P:regulation of ARF protein signal transduction"/>
    <property type="evidence" value="ECO:0007669"/>
    <property type="project" value="InterPro"/>
</dbReference>
<name>A0AAV2SYR3_CALDB</name>
<dbReference type="InterPro" id="IPR000904">
    <property type="entry name" value="Sec7_dom"/>
</dbReference>
<dbReference type="Pfam" id="PF01369">
    <property type="entry name" value="Sec7"/>
    <property type="match status" value="1"/>
</dbReference>
<dbReference type="InterPro" id="IPR036047">
    <property type="entry name" value="F-box-like_dom_sf"/>
</dbReference>
<evidence type="ECO:0000313" key="2">
    <source>
        <dbReference type="EMBL" id="CAL5129591.1"/>
    </source>
</evidence>
<gene>
    <name evidence="2" type="ORF">CDAUBV1_LOCUS629</name>
</gene>
<evidence type="ECO:0000313" key="3">
    <source>
        <dbReference type="Proteomes" id="UP001497525"/>
    </source>
</evidence>
<reference evidence="2" key="1">
    <citation type="submission" date="2024-06" db="EMBL/GenBank/DDBJ databases">
        <authorList>
            <person name="Liu X."/>
            <person name="Lenzi L."/>
            <person name="Haldenby T S."/>
            <person name="Uol C."/>
        </authorList>
    </citation>
    <scope>NUCLEOTIDE SEQUENCE</scope>
</reference>
<dbReference type="SUPFAM" id="SSF81383">
    <property type="entry name" value="F-box domain"/>
    <property type="match status" value="1"/>
</dbReference>
<comment type="caution">
    <text evidence="2">The sequence shown here is derived from an EMBL/GenBank/DDBJ whole genome shotgun (WGS) entry which is preliminary data.</text>
</comment>
<dbReference type="SMART" id="SM00222">
    <property type="entry name" value="Sec7"/>
    <property type="match status" value="1"/>
</dbReference>
<dbReference type="Gene3D" id="1.10.1000.11">
    <property type="entry name" value="Arf Nucleotide-binding Site Opener,domain 2"/>
    <property type="match status" value="1"/>
</dbReference>
<sequence length="320" mass="36530">MGQILEIYASSRVSSRRSSSGVLRNATYDRRARRRFHPSQKSAPSRKSLKSFVDLKMLPTELALNILSNLDATDLCLASCVWYDLGCDDLLWLRLCHQTWPFCSAYKSDCTTKITYRQLYLRLDEARLTFNADAFEGFEYLKKYGLLVDSDEDIVAFFHTAPGLDPVQKRRFLQSRPAILDQLLALKDFKRHFLPNALRRLFNELPAPTAGTAALEFVSSLVSKFSRRFVECNPDMGLTEDEVYMLCFSLIMLSVDLWSPHVKNKMSKREFIRNTRLVARSVADDYLGHLYDNVYVVGHVVLGDVAGPPTPQPDIRTILA</sequence>
<dbReference type="AlphaFoldDB" id="A0AAV2SYR3"/>
<protein>
    <recommendedName>
        <fullName evidence="1">SEC7 domain-containing protein</fullName>
    </recommendedName>
</protein>
<dbReference type="InterPro" id="IPR048003">
    <property type="entry name" value="FBXO8_F-box"/>
</dbReference>
<dbReference type="Proteomes" id="UP001497525">
    <property type="component" value="Unassembled WGS sequence"/>
</dbReference>
<dbReference type="Gene3D" id="1.20.1280.50">
    <property type="match status" value="1"/>
</dbReference>
<dbReference type="InterPro" id="IPR001810">
    <property type="entry name" value="F-box_dom"/>
</dbReference>
<dbReference type="InterPro" id="IPR023394">
    <property type="entry name" value="Sec7_C_sf"/>
</dbReference>
<accession>A0AAV2SYR3</accession>
<dbReference type="GO" id="GO:0005085">
    <property type="term" value="F:guanyl-nucleotide exchange factor activity"/>
    <property type="evidence" value="ECO:0007669"/>
    <property type="project" value="InterPro"/>
</dbReference>
<dbReference type="Gene3D" id="1.10.220.20">
    <property type="match status" value="1"/>
</dbReference>
<dbReference type="SUPFAM" id="SSF48425">
    <property type="entry name" value="Sec7 domain"/>
    <property type="match status" value="1"/>
</dbReference>
<organism evidence="2 3">
    <name type="scientific">Calicophoron daubneyi</name>
    <name type="common">Rumen fluke</name>
    <name type="synonym">Paramphistomum daubneyi</name>
    <dbReference type="NCBI Taxonomy" id="300641"/>
    <lineage>
        <taxon>Eukaryota</taxon>
        <taxon>Metazoa</taxon>
        <taxon>Spiralia</taxon>
        <taxon>Lophotrochozoa</taxon>
        <taxon>Platyhelminthes</taxon>
        <taxon>Trematoda</taxon>
        <taxon>Digenea</taxon>
        <taxon>Plagiorchiida</taxon>
        <taxon>Pronocephalata</taxon>
        <taxon>Paramphistomoidea</taxon>
        <taxon>Paramphistomidae</taxon>
        <taxon>Calicophoron</taxon>
    </lineage>
</organism>
<evidence type="ECO:0000259" key="1">
    <source>
        <dbReference type="PROSITE" id="PS50190"/>
    </source>
</evidence>
<dbReference type="PANTHER" id="PTHR10663:SF372">
    <property type="entry name" value="F-BOX ONLY PROTEIN 8"/>
    <property type="match status" value="1"/>
</dbReference>
<dbReference type="CDD" id="cd22088">
    <property type="entry name" value="F-box_FBXO8"/>
    <property type="match status" value="1"/>
</dbReference>
<dbReference type="Pfam" id="PF12937">
    <property type="entry name" value="F-box-like"/>
    <property type="match status" value="1"/>
</dbReference>